<evidence type="ECO:0000259" key="4">
    <source>
        <dbReference type="PROSITE" id="PS50238"/>
    </source>
</evidence>
<keyword evidence="1" id="KW-0343">GTPase activation</keyword>
<dbReference type="SUPFAM" id="SSF48350">
    <property type="entry name" value="GTPase activation domain, GAP"/>
    <property type="match status" value="1"/>
</dbReference>
<feature type="compositionally biased region" description="Polar residues" evidence="3">
    <location>
        <begin position="514"/>
        <end position="531"/>
    </location>
</feature>
<keyword evidence="8" id="KW-1185">Reference proteome</keyword>
<evidence type="ECO:0000256" key="2">
    <source>
        <dbReference type="SAM" id="Coils"/>
    </source>
</evidence>
<feature type="compositionally biased region" description="Low complexity" evidence="3">
    <location>
        <begin position="674"/>
        <end position="685"/>
    </location>
</feature>
<dbReference type="GO" id="GO:0032956">
    <property type="term" value="P:regulation of actin cytoskeleton organization"/>
    <property type="evidence" value="ECO:0007669"/>
    <property type="project" value="TreeGrafter"/>
</dbReference>
<dbReference type="InterPro" id="IPR047165">
    <property type="entry name" value="RHG17/44/SH3BP1-like"/>
</dbReference>
<dbReference type="GO" id="GO:0035020">
    <property type="term" value="P:regulation of Rac protein signal transduction"/>
    <property type="evidence" value="ECO:0007669"/>
    <property type="project" value="TreeGrafter"/>
</dbReference>
<dbReference type="EMBL" id="CAJNOH010000365">
    <property type="protein sequence ID" value="CAF1015659.1"/>
    <property type="molecule type" value="Genomic_DNA"/>
</dbReference>
<dbReference type="Proteomes" id="UP000663854">
    <property type="component" value="Unassembled WGS sequence"/>
</dbReference>
<proteinExistence type="predicted"/>
<dbReference type="Gene3D" id="1.10.555.10">
    <property type="entry name" value="Rho GTPase activation protein"/>
    <property type="match status" value="1"/>
</dbReference>
<feature type="region of interest" description="Disordered" evidence="3">
    <location>
        <begin position="600"/>
        <end position="631"/>
    </location>
</feature>
<feature type="coiled-coil region" evidence="2">
    <location>
        <begin position="152"/>
        <end position="193"/>
    </location>
</feature>
<feature type="domain" description="Rho-GAP" evidence="4">
    <location>
        <begin position="286"/>
        <end position="481"/>
    </location>
</feature>
<feature type="compositionally biased region" description="Low complexity" evidence="3">
    <location>
        <begin position="709"/>
        <end position="727"/>
    </location>
</feature>
<feature type="region of interest" description="Disordered" evidence="3">
    <location>
        <begin position="492"/>
        <end position="553"/>
    </location>
</feature>
<dbReference type="SMART" id="SM00324">
    <property type="entry name" value="RhoGAP"/>
    <property type="match status" value="1"/>
</dbReference>
<feature type="compositionally biased region" description="Polar residues" evidence="3">
    <location>
        <begin position="651"/>
        <end position="663"/>
    </location>
</feature>
<evidence type="ECO:0000256" key="3">
    <source>
        <dbReference type="SAM" id="MobiDB-lite"/>
    </source>
</evidence>
<organism evidence="5 7">
    <name type="scientific">Rotaria sordida</name>
    <dbReference type="NCBI Taxonomy" id="392033"/>
    <lineage>
        <taxon>Eukaryota</taxon>
        <taxon>Metazoa</taxon>
        <taxon>Spiralia</taxon>
        <taxon>Gnathifera</taxon>
        <taxon>Rotifera</taxon>
        <taxon>Eurotatoria</taxon>
        <taxon>Bdelloidea</taxon>
        <taxon>Philodinida</taxon>
        <taxon>Philodinidae</taxon>
        <taxon>Rotaria</taxon>
    </lineage>
</organism>
<dbReference type="EMBL" id="CAJNOL010000580">
    <property type="protein sequence ID" value="CAF1123982.1"/>
    <property type="molecule type" value="Genomic_DNA"/>
</dbReference>
<dbReference type="Pfam" id="PF00620">
    <property type="entry name" value="RhoGAP"/>
    <property type="match status" value="1"/>
</dbReference>
<feature type="region of interest" description="Disordered" evidence="3">
    <location>
        <begin position="651"/>
        <end position="689"/>
    </location>
</feature>
<feature type="region of interest" description="Disordered" evidence="3">
    <location>
        <begin position="563"/>
        <end position="582"/>
    </location>
</feature>
<protein>
    <recommendedName>
        <fullName evidence="4">Rho-GAP domain-containing protein</fullName>
    </recommendedName>
</protein>
<dbReference type="InterPro" id="IPR000198">
    <property type="entry name" value="RhoGAP_dom"/>
</dbReference>
<evidence type="ECO:0000313" key="7">
    <source>
        <dbReference type="Proteomes" id="UP000663854"/>
    </source>
</evidence>
<evidence type="ECO:0000313" key="6">
    <source>
        <dbReference type="EMBL" id="CAF1123982.1"/>
    </source>
</evidence>
<dbReference type="PANTHER" id="PTHR14130">
    <property type="entry name" value="3BP-1 RELATED RHOGAP"/>
    <property type="match status" value="1"/>
</dbReference>
<feature type="region of interest" description="Disordered" evidence="3">
    <location>
        <begin position="703"/>
        <end position="734"/>
    </location>
</feature>
<keyword evidence="2" id="KW-0175">Coiled coil</keyword>
<dbReference type="GO" id="GO:0007165">
    <property type="term" value="P:signal transduction"/>
    <property type="evidence" value="ECO:0007669"/>
    <property type="project" value="InterPro"/>
</dbReference>
<dbReference type="Proteomes" id="UP000663870">
    <property type="component" value="Unassembled WGS sequence"/>
</dbReference>
<dbReference type="AlphaFoldDB" id="A0A814HWN1"/>
<dbReference type="GO" id="GO:0005096">
    <property type="term" value="F:GTPase activator activity"/>
    <property type="evidence" value="ECO:0007669"/>
    <property type="project" value="UniProtKB-KW"/>
</dbReference>
<gene>
    <name evidence="6" type="ORF">JXQ802_LOCUS20358</name>
    <name evidence="5" type="ORF">PYM288_LOCUS15347</name>
</gene>
<name>A0A814HWN1_9BILA</name>
<evidence type="ECO:0000313" key="5">
    <source>
        <dbReference type="EMBL" id="CAF1015659.1"/>
    </source>
</evidence>
<evidence type="ECO:0000313" key="8">
    <source>
        <dbReference type="Proteomes" id="UP000663870"/>
    </source>
</evidence>
<evidence type="ECO:0000256" key="1">
    <source>
        <dbReference type="ARBA" id="ARBA00022468"/>
    </source>
</evidence>
<reference evidence="5" key="1">
    <citation type="submission" date="2021-02" db="EMBL/GenBank/DDBJ databases">
        <authorList>
            <person name="Nowell W R."/>
        </authorList>
    </citation>
    <scope>NUCLEOTIDE SEQUENCE</scope>
</reference>
<accession>A0A814HWN1</accession>
<dbReference type="PANTHER" id="PTHR14130:SF14">
    <property type="entry name" value="RHO GTPASE-ACTIVATING PROTEIN 92B"/>
    <property type="match status" value="1"/>
</dbReference>
<sequence>MTSFNIKNSLIERLAKQSYLSDNDRPDSEERSRRSTIAAYPWMNKFKPFIYGAKNDDVPDCYNRVRYIRDCCKVLSDLSKTDKDFSNKSVDNDLSKSLKEFRLSDVARCYRSPYGTNGDLSILNQTIDDLIQIHDFIDSKRKEWFEQFKKIIEQARDKQSTIRQTMTELKDNYEKAQRKLETADANLKKFQTRSDRLTLANFDERLRELEDIRCECEQSRTLSRDLYATETYKTASDEHSITVKLFYQYLYEENQFYNNISRYLSSKMPDIEQRLENDELIPLFGYDLVKHCSKRKDTLIAYPIEISIRLLENCLNEEGLFRIAPSQVKQKKFVAELNLQTIDRGTTLNELNYDPHVPASTLKQYLRELPDCLLTTALLPQWNEIISLSSEQARLQRIGQLINKLPEINYQNLCYLVNFLARVAEYSSENKMTPSNLAICIGCSILYGKDQSYSQNQTISNSYTAASIILELMIIHHKQLFNSYYQQEQTSKSFKSQPDIIPTEFHSKSRNDSNENLLDVQNISVYTQPSPGTRRKNKAPRPPPLSSFNQQTSVEQINCENVSSDLNSNDQTSNECLTESSPQSNQIKKLCKRFAGVTSSLSFSPTDKTHRRTSSDGAQLDRPGAPPPLPPLNIVGCAPIVQPRPKHSYLLSKTNNEQRISSGTEDKTVENETSTDLSTDSTSTTNDGVNVGKLISQINNRMAAGKLPNTQTNNNRNSSFRNSTLSSPGDTTDF</sequence>
<comment type="caution">
    <text evidence="5">The sequence shown here is derived from an EMBL/GenBank/DDBJ whole genome shotgun (WGS) entry which is preliminary data.</text>
</comment>
<dbReference type="PROSITE" id="PS50238">
    <property type="entry name" value="RHOGAP"/>
    <property type="match status" value="1"/>
</dbReference>
<dbReference type="InterPro" id="IPR008936">
    <property type="entry name" value="Rho_GTPase_activation_prot"/>
</dbReference>